<dbReference type="EMBL" id="JAKOGI010002372">
    <property type="protein sequence ID" value="KAJ8422150.1"/>
    <property type="molecule type" value="Genomic_DNA"/>
</dbReference>
<dbReference type="OrthoDB" id="1938170at2759"/>
<dbReference type="Proteomes" id="UP001153076">
    <property type="component" value="Unassembled WGS sequence"/>
</dbReference>
<evidence type="ECO:0000313" key="2">
    <source>
        <dbReference type="EMBL" id="KAJ8422150.1"/>
    </source>
</evidence>
<protein>
    <recommendedName>
        <fullName evidence="1">Zinc knuckle CX2CX4HX4C domain-containing protein</fullName>
    </recommendedName>
</protein>
<dbReference type="Pfam" id="PF14392">
    <property type="entry name" value="zf-CCHC_4"/>
    <property type="match status" value="1"/>
</dbReference>
<gene>
    <name evidence="2" type="ORF">Cgig2_022150</name>
</gene>
<dbReference type="AlphaFoldDB" id="A0A9Q1JKY6"/>
<proteinExistence type="predicted"/>
<organism evidence="2 3">
    <name type="scientific">Carnegiea gigantea</name>
    <dbReference type="NCBI Taxonomy" id="171969"/>
    <lineage>
        <taxon>Eukaryota</taxon>
        <taxon>Viridiplantae</taxon>
        <taxon>Streptophyta</taxon>
        <taxon>Embryophyta</taxon>
        <taxon>Tracheophyta</taxon>
        <taxon>Spermatophyta</taxon>
        <taxon>Magnoliopsida</taxon>
        <taxon>eudicotyledons</taxon>
        <taxon>Gunneridae</taxon>
        <taxon>Pentapetalae</taxon>
        <taxon>Caryophyllales</taxon>
        <taxon>Cactineae</taxon>
        <taxon>Cactaceae</taxon>
        <taxon>Cactoideae</taxon>
        <taxon>Echinocereeae</taxon>
        <taxon>Carnegiea</taxon>
    </lineage>
</organism>
<accession>A0A9Q1JKY6</accession>
<reference evidence="2" key="1">
    <citation type="submission" date="2022-04" db="EMBL/GenBank/DDBJ databases">
        <title>Carnegiea gigantea Genome sequencing and assembly v2.</title>
        <authorList>
            <person name="Copetti D."/>
            <person name="Sanderson M.J."/>
            <person name="Burquez A."/>
            <person name="Wojciechowski M.F."/>
        </authorList>
    </citation>
    <scope>NUCLEOTIDE SEQUENCE</scope>
    <source>
        <strain evidence="2">SGP5-SGP5p</strain>
        <tissue evidence="2">Aerial part</tissue>
    </source>
</reference>
<evidence type="ECO:0000313" key="3">
    <source>
        <dbReference type="Proteomes" id="UP001153076"/>
    </source>
</evidence>
<comment type="caution">
    <text evidence="2">The sequence shown here is derived from an EMBL/GenBank/DDBJ whole genome shotgun (WGS) entry which is preliminary data.</text>
</comment>
<sequence length="197" mass="22492">MPGFGRKHMTFQPYDIARLLGDKIGSFVGCEIEYMNRTHRSLCFTVVIDIRKPVHRGMNVKVGKAIWVYFKYVKLPEFCHGCEKLGHVLKTCEEIQTLLKKCYNMARDCVVLHLNCIVVMQRLIYKRNDVYLRLSGKEEDTRMVADDDTVISPGSEVFKKKLEGNGGGIVAKKVHVREKSNELALGLPEGGLLYLRQ</sequence>
<dbReference type="InterPro" id="IPR025836">
    <property type="entry name" value="Zn_knuckle_CX2CX4HX4C"/>
</dbReference>
<evidence type="ECO:0000259" key="1">
    <source>
        <dbReference type="Pfam" id="PF14392"/>
    </source>
</evidence>
<feature type="domain" description="Zinc knuckle CX2CX4HX4C" evidence="1">
    <location>
        <begin position="48"/>
        <end position="93"/>
    </location>
</feature>
<keyword evidence="3" id="KW-1185">Reference proteome</keyword>
<name>A0A9Q1JKY6_9CARY</name>